<feature type="compositionally biased region" description="Low complexity" evidence="1">
    <location>
        <begin position="36"/>
        <end position="47"/>
    </location>
</feature>
<feature type="region of interest" description="Disordered" evidence="1">
    <location>
        <begin position="24"/>
        <end position="66"/>
    </location>
</feature>
<sequence>ARGRALRGRRQTLHAAPEKIRALASQGPGRAGHHQVAAQRVRPPDAAAARRHEVGPGLPEERAPGNLRLPAGLRLGVLLGPDLALGDVGAVHDGVHGAAV</sequence>
<evidence type="ECO:0000256" key="1">
    <source>
        <dbReference type="SAM" id="MobiDB-lite"/>
    </source>
</evidence>
<protein>
    <submittedName>
        <fullName evidence="2">Uncharacterized protein</fullName>
    </submittedName>
</protein>
<feature type="non-terminal residue" evidence="2">
    <location>
        <position position="1"/>
    </location>
</feature>
<name>A0A699XAN5_TANCI</name>
<feature type="compositionally biased region" description="Basic and acidic residues" evidence="1">
    <location>
        <begin position="48"/>
        <end position="63"/>
    </location>
</feature>
<comment type="caution">
    <text evidence="2">The sequence shown here is derived from an EMBL/GenBank/DDBJ whole genome shotgun (WGS) entry which is preliminary data.</text>
</comment>
<organism evidence="2">
    <name type="scientific">Tanacetum cinerariifolium</name>
    <name type="common">Dalmatian daisy</name>
    <name type="synonym">Chrysanthemum cinerariifolium</name>
    <dbReference type="NCBI Taxonomy" id="118510"/>
    <lineage>
        <taxon>Eukaryota</taxon>
        <taxon>Viridiplantae</taxon>
        <taxon>Streptophyta</taxon>
        <taxon>Embryophyta</taxon>
        <taxon>Tracheophyta</taxon>
        <taxon>Spermatophyta</taxon>
        <taxon>Magnoliopsida</taxon>
        <taxon>eudicotyledons</taxon>
        <taxon>Gunneridae</taxon>
        <taxon>Pentapetalae</taxon>
        <taxon>asterids</taxon>
        <taxon>campanulids</taxon>
        <taxon>Asterales</taxon>
        <taxon>Asteraceae</taxon>
        <taxon>Asteroideae</taxon>
        <taxon>Anthemideae</taxon>
        <taxon>Anthemidinae</taxon>
        <taxon>Tanacetum</taxon>
    </lineage>
</organism>
<reference evidence="2" key="1">
    <citation type="journal article" date="2019" name="Sci. Rep.">
        <title>Draft genome of Tanacetum cinerariifolium, the natural source of mosquito coil.</title>
        <authorList>
            <person name="Yamashiro T."/>
            <person name="Shiraishi A."/>
            <person name="Satake H."/>
            <person name="Nakayama K."/>
        </authorList>
    </citation>
    <scope>NUCLEOTIDE SEQUENCE</scope>
</reference>
<dbReference type="AlphaFoldDB" id="A0A699XAN5"/>
<evidence type="ECO:0000313" key="2">
    <source>
        <dbReference type="EMBL" id="GFD53881.1"/>
    </source>
</evidence>
<gene>
    <name evidence="2" type="ORF">Tci_925850</name>
</gene>
<accession>A0A699XAN5</accession>
<feature type="non-terminal residue" evidence="2">
    <location>
        <position position="100"/>
    </location>
</feature>
<dbReference type="EMBL" id="BKCJ011799598">
    <property type="protein sequence ID" value="GFD53881.1"/>
    <property type="molecule type" value="Genomic_DNA"/>
</dbReference>
<proteinExistence type="predicted"/>